<feature type="compositionally biased region" description="Basic and acidic residues" evidence="1">
    <location>
        <begin position="1"/>
        <end position="11"/>
    </location>
</feature>
<gene>
    <name evidence="3" type="ORF">DFQ01_113118</name>
</gene>
<dbReference type="Pfam" id="PF08113">
    <property type="entry name" value="CoxIIa"/>
    <property type="match status" value="1"/>
</dbReference>
<dbReference type="RefSeq" id="WP_110045125.1">
    <property type="nucleotide sequence ID" value="NZ_CP054612.1"/>
</dbReference>
<evidence type="ECO:0000313" key="4">
    <source>
        <dbReference type="Proteomes" id="UP000246635"/>
    </source>
</evidence>
<dbReference type="EMBL" id="QGTQ01000013">
    <property type="protein sequence ID" value="PWV99744.1"/>
    <property type="molecule type" value="Genomic_DNA"/>
</dbReference>
<sequence>MTEIRPQEKHKAGALSKAELEKREPGGLSGTFVSVLILGAFIAISWIGVFLLFIARN</sequence>
<name>A0A2V2YRH4_9BACL</name>
<keyword evidence="4" id="KW-1185">Reference proteome</keyword>
<comment type="caution">
    <text evidence="3">The sequence shown here is derived from an EMBL/GenBank/DDBJ whole genome shotgun (WGS) entry which is preliminary data.</text>
</comment>
<evidence type="ECO:0000313" key="3">
    <source>
        <dbReference type="EMBL" id="PWV99744.1"/>
    </source>
</evidence>
<dbReference type="InterPro" id="IPR012538">
    <property type="entry name" value="Cyt_c_oxidase_su2a"/>
</dbReference>
<keyword evidence="2" id="KW-1133">Transmembrane helix</keyword>
<accession>A0A2V2YRH4</accession>
<feature type="transmembrane region" description="Helical" evidence="2">
    <location>
        <begin position="32"/>
        <end position="55"/>
    </location>
</feature>
<keyword evidence="2" id="KW-0812">Transmembrane</keyword>
<protein>
    <submittedName>
        <fullName evidence="3">Cytochrome c oxidase subunit IIa family protein</fullName>
    </submittedName>
</protein>
<dbReference type="Proteomes" id="UP000246635">
    <property type="component" value="Unassembled WGS sequence"/>
</dbReference>
<evidence type="ECO:0000256" key="1">
    <source>
        <dbReference type="SAM" id="MobiDB-lite"/>
    </source>
</evidence>
<evidence type="ECO:0000256" key="2">
    <source>
        <dbReference type="SAM" id="Phobius"/>
    </source>
</evidence>
<organism evidence="3 4">
    <name type="scientific">Paenibacillus cellulosilyticus</name>
    <dbReference type="NCBI Taxonomy" id="375489"/>
    <lineage>
        <taxon>Bacteria</taxon>
        <taxon>Bacillati</taxon>
        <taxon>Bacillota</taxon>
        <taxon>Bacilli</taxon>
        <taxon>Bacillales</taxon>
        <taxon>Paenibacillaceae</taxon>
        <taxon>Paenibacillus</taxon>
    </lineage>
</organism>
<dbReference type="OrthoDB" id="2418411at2"/>
<feature type="region of interest" description="Disordered" evidence="1">
    <location>
        <begin position="1"/>
        <end position="27"/>
    </location>
</feature>
<dbReference type="AlphaFoldDB" id="A0A2V2YRH4"/>
<reference evidence="3 4" key="1">
    <citation type="submission" date="2018-05" db="EMBL/GenBank/DDBJ databases">
        <title>Genomic Encyclopedia of Type Strains, Phase III (KMG-III): the genomes of soil and plant-associated and newly described type strains.</title>
        <authorList>
            <person name="Whitman W."/>
        </authorList>
    </citation>
    <scope>NUCLEOTIDE SEQUENCE [LARGE SCALE GENOMIC DNA]</scope>
    <source>
        <strain evidence="3 4">CECT 5696</strain>
    </source>
</reference>
<keyword evidence="2" id="KW-0472">Membrane</keyword>
<proteinExistence type="predicted"/>